<dbReference type="InterPro" id="IPR044156">
    <property type="entry name" value="Galectin-like"/>
</dbReference>
<dbReference type="Pfam" id="PF00337">
    <property type="entry name" value="Gal-bind_lectin"/>
    <property type="match status" value="1"/>
</dbReference>
<dbReference type="EMBL" id="KV934721">
    <property type="protein sequence ID" value="PIO28895.1"/>
    <property type="molecule type" value="Genomic_DNA"/>
</dbReference>
<dbReference type="SMART" id="SM00276">
    <property type="entry name" value="GLECT"/>
    <property type="match status" value="1"/>
</dbReference>
<dbReference type="SUPFAM" id="SSF49899">
    <property type="entry name" value="Concanavalin A-like lectins/glucanases"/>
    <property type="match status" value="1"/>
</dbReference>
<evidence type="ECO:0000256" key="1">
    <source>
        <dbReference type="ARBA" id="ARBA00022734"/>
    </source>
</evidence>
<evidence type="ECO:0000313" key="4">
    <source>
        <dbReference type="EMBL" id="PIO28895.1"/>
    </source>
</evidence>
<feature type="domain" description="Galectin" evidence="3">
    <location>
        <begin position="1"/>
        <end position="131"/>
    </location>
</feature>
<dbReference type="FunFam" id="2.60.120.200:FF:000021">
    <property type="entry name" value="Galectin"/>
    <property type="match status" value="1"/>
</dbReference>
<gene>
    <name evidence="4" type="ORF">AB205_0041800</name>
</gene>
<dbReference type="PANTHER" id="PTHR11346:SF97">
    <property type="entry name" value="GALECTIN-1"/>
    <property type="match status" value="1"/>
</dbReference>
<evidence type="ECO:0000313" key="5">
    <source>
        <dbReference type="Proteomes" id="UP000228934"/>
    </source>
</evidence>
<dbReference type="OrthoDB" id="8443340at2759"/>
<proteinExistence type="predicted"/>
<sequence length="131" mass="15024">LVVFFNFSLKPGHCVEVEGFIPEDCKRFSINLGTDEKNLVIHFDPRFDYHGAKRIIALNSLKDGVLGTELRETVFPFQEGSDTMVCFQFEQDKIIVLLPAGNHFSFPVRFPIEEISYLSMRNLQPKSITLK</sequence>
<dbReference type="GO" id="GO:0030395">
    <property type="term" value="F:lactose binding"/>
    <property type="evidence" value="ECO:0007669"/>
    <property type="project" value="TreeGrafter"/>
</dbReference>
<dbReference type="InterPro" id="IPR013320">
    <property type="entry name" value="ConA-like_dom_sf"/>
</dbReference>
<dbReference type="PROSITE" id="PS51304">
    <property type="entry name" value="GALECTIN"/>
    <property type="match status" value="1"/>
</dbReference>
<dbReference type="Proteomes" id="UP000228934">
    <property type="component" value="Unassembled WGS sequence"/>
</dbReference>
<keyword evidence="5" id="KW-1185">Reference proteome</keyword>
<dbReference type="Gene3D" id="2.60.120.200">
    <property type="match status" value="1"/>
</dbReference>
<name>A0A2G9RMB3_AQUCT</name>
<dbReference type="GO" id="GO:0005615">
    <property type="term" value="C:extracellular space"/>
    <property type="evidence" value="ECO:0007669"/>
    <property type="project" value="TreeGrafter"/>
</dbReference>
<feature type="non-terminal residue" evidence="4">
    <location>
        <position position="1"/>
    </location>
</feature>
<reference evidence="5" key="1">
    <citation type="journal article" date="2017" name="Nat. Commun.">
        <title>The North American bullfrog draft genome provides insight into hormonal regulation of long noncoding RNA.</title>
        <authorList>
            <person name="Hammond S.A."/>
            <person name="Warren R.L."/>
            <person name="Vandervalk B.P."/>
            <person name="Kucuk E."/>
            <person name="Khan H."/>
            <person name="Gibb E.A."/>
            <person name="Pandoh P."/>
            <person name="Kirk H."/>
            <person name="Zhao Y."/>
            <person name="Jones M."/>
            <person name="Mungall A.J."/>
            <person name="Coope R."/>
            <person name="Pleasance S."/>
            <person name="Moore R.A."/>
            <person name="Holt R.A."/>
            <person name="Round J.M."/>
            <person name="Ohora S."/>
            <person name="Walle B.V."/>
            <person name="Veldhoen N."/>
            <person name="Helbing C.C."/>
            <person name="Birol I."/>
        </authorList>
    </citation>
    <scope>NUCLEOTIDE SEQUENCE [LARGE SCALE GENOMIC DNA]</scope>
</reference>
<evidence type="ECO:0000256" key="2">
    <source>
        <dbReference type="RuleBase" id="RU102079"/>
    </source>
</evidence>
<protein>
    <recommendedName>
        <fullName evidence="2">Galectin</fullName>
    </recommendedName>
</protein>
<dbReference type="SMART" id="SM00908">
    <property type="entry name" value="Gal-bind_lectin"/>
    <property type="match status" value="1"/>
</dbReference>
<dbReference type="CDD" id="cd00070">
    <property type="entry name" value="GLECT"/>
    <property type="match status" value="1"/>
</dbReference>
<dbReference type="PANTHER" id="PTHR11346">
    <property type="entry name" value="GALECTIN"/>
    <property type="match status" value="1"/>
</dbReference>
<dbReference type="GO" id="GO:0043236">
    <property type="term" value="F:laminin binding"/>
    <property type="evidence" value="ECO:0007669"/>
    <property type="project" value="TreeGrafter"/>
</dbReference>
<accession>A0A2G9RMB3</accession>
<keyword evidence="1 2" id="KW-0430">Lectin</keyword>
<organism evidence="4 5">
    <name type="scientific">Aquarana catesbeiana</name>
    <name type="common">American bullfrog</name>
    <name type="synonym">Rana catesbeiana</name>
    <dbReference type="NCBI Taxonomy" id="8400"/>
    <lineage>
        <taxon>Eukaryota</taxon>
        <taxon>Metazoa</taxon>
        <taxon>Chordata</taxon>
        <taxon>Craniata</taxon>
        <taxon>Vertebrata</taxon>
        <taxon>Euteleostomi</taxon>
        <taxon>Amphibia</taxon>
        <taxon>Batrachia</taxon>
        <taxon>Anura</taxon>
        <taxon>Neobatrachia</taxon>
        <taxon>Ranoidea</taxon>
        <taxon>Ranidae</taxon>
        <taxon>Aquarana</taxon>
    </lineage>
</organism>
<evidence type="ECO:0000259" key="3">
    <source>
        <dbReference type="PROSITE" id="PS51304"/>
    </source>
</evidence>
<dbReference type="InterPro" id="IPR001079">
    <property type="entry name" value="Galectin_CRD"/>
</dbReference>
<dbReference type="AlphaFoldDB" id="A0A2G9RMB3"/>